<dbReference type="Proteomes" id="UP001054889">
    <property type="component" value="Unassembled WGS sequence"/>
</dbReference>
<dbReference type="SUPFAM" id="SSF52047">
    <property type="entry name" value="RNI-like"/>
    <property type="match status" value="1"/>
</dbReference>
<name>A0AAV5DQA8_ELECO</name>
<dbReference type="EMBL" id="BQKI01000023">
    <property type="protein sequence ID" value="GJN12650.1"/>
    <property type="molecule type" value="Genomic_DNA"/>
</dbReference>
<comment type="caution">
    <text evidence="2">The sequence shown here is derived from an EMBL/GenBank/DDBJ whole genome shotgun (WGS) entry which is preliminary data.</text>
</comment>
<sequence length="194" mass="22233">MPLRDAARVACLSHAFLHSWRCRPNLTLNKDVLCSKEHECKENFSDIIDRILNKHSGIVVKILKLELDGISCRCLNSWLRIAVKPGIEVFTLMPRRRKIKYNLPCSLLSDGVRNSIRYLELGFCVFRPTAELGPLRSLRSLHLRAVHITGDELACLLSNALALEKLILDGCKEIIYLKIPCVLQKLSYFECFWL</sequence>
<keyword evidence="3" id="KW-1185">Reference proteome</keyword>
<protein>
    <recommendedName>
        <fullName evidence="1">At1g61320/AtMIF1 LRR domain-containing protein</fullName>
    </recommendedName>
</protein>
<gene>
    <name evidence="2" type="primary">ga30945</name>
    <name evidence="2" type="ORF">PR202_ga30945</name>
</gene>
<proteinExistence type="predicted"/>
<evidence type="ECO:0000313" key="2">
    <source>
        <dbReference type="EMBL" id="GJN12650.1"/>
    </source>
</evidence>
<accession>A0AAV5DQA8</accession>
<dbReference type="AlphaFoldDB" id="A0AAV5DQA8"/>
<dbReference type="InterPro" id="IPR055357">
    <property type="entry name" value="LRR_At1g61320_AtMIF1"/>
</dbReference>
<organism evidence="2 3">
    <name type="scientific">Eleusine coracana subsp. coracana</name>
    <dbReference type="NCBI Taxonomy" id="191504"/>
    <lineage>
        <taxon>Eukaryota</taxon>
        <taxon>Viridiplantae</taxon>
        <taxon>Streptophyta</taxon>
        <taxon>Embryophyta</taxon>
        <taxon>Tracheophyta</taxon>
        <taxon>Spermatophyta</taxon>
        <taxon>Magnoliopsida</taxon>
        <taxon>Liliopsida</taxon>
        <taxon>Poales</taxon>
        <taxon>Poaceae</taxon>
        <taxon>PACMAD clade</taxon>
        <taxon>Chloridoideae</taxon>
        <taxon>Cynodonteae</taxon>
        <taxon>Eleusininae</taxon>
        <taxon>Eleusine</taxon>
    </lineage>
</organism>
<dbReference type="PANTHER" id="PTHR34145">
    <property type="entry name" value="OS02G0105600 PROTEIN"/>
    <property type="match status" value="1"/>
</dbReference>
<reference evidence="2" key="2">
    <citation type="submission" date="2021-12" db="EMBL/GenBank/DDBJ databases">
        <title>Resequencing data analysis of finger millet.</title>
        <authorList>
            <person name="Hatakeyama M."/>
            <person name="Aluri S."/>
            <person name="Balachadran M.T."/>
            <person name="Sivarajan S.R."/>
            <person name="Poveda L."/>
            <person name="Shimizu-Inatsugi R."/>
            <person name="Schlapbach R."/>
            <person name="Sreeman S.M."/>
            <person name="Shimizu K.K."/>
        </authorList>
    </citation>
    <scope>NUCLEOTIDE SEQUENCE</scope>
</reference>
<evidence type="ECO:0000259" key="1">
    <source>
        <dbReference type="Pfam" id="PF23622"/>
    </source>
</evidence>
<evidence type="ECO:0000313" key="3">
    <source>
        <dbReference type="Proteomes" id="UP001054889"/>
    </source>
</evidence>
<feature type="domain" description="At1g61320/AtMIF1 LRR" evidence="1">
    <location>
        <begin position="51"/>
        <end position="190"/>
    </location>
</feature>
<dbReference type="InterPro" id="IPR032675">
    <property type="entry name" value="LRR_dom_sf"/>
</dbReference>
<dbReference type="Gene3D" id="3.80.10.10">
    <property type="entry name" value="Ribonuclease Inhibitor"/>
    <property type="match status" value="1"/>
</dbReference>
<dbReference type="PANTHER" id="PTHR34145:SF49">
    <property type="entry name" value="FBD DOMAIN-CONTAINING PROTEIN"/>
    <property type="match status" value="1"/>
</dbReference>
<dbReference type="InterPro" id="IPR053772">
    <property type="entry name" value="At1g61320/At1g61330-like"/>
</dbReference>
<dbReference type="Pfam" id="PF23622">
    <property type="entry name" value="LRR_At1g61320_AtMIF1"/>
    <property type="match status" value="1"/>
</dbReference>
<reference evidence="2" key="1">
    <citation type="journal article" date="2018" name="DNA Res.">
        <title>Multiple hybrid de novo genome assembly of finger millet, an orphan allotetraploid crop.</title>
        <authorList>
            <person name="Hatakeyama M."/>
            <person name="Aluri S."/>
            <person name="Balachadran M.T."/>
            <person name="Sivarajan S.R."/>
            <person name="Patrignani A."/>
            <person name="Gruter S."/>
            <person name="Poveda L."/>
            <person name="Shimizu-Inatsugi R."/>
            <person name="Baeten J."/>
            <person name="Francoijs K.J."/>
            <person name="Nataraja K.N."/>
            <person name="Reddy Y.A.N."/>
            <person name="Phadnis S."/>
            <person name="Ravikumar R.L."/>
            <person name="Schlapbach R."/>
            <person name="Sreeman S.M."/>
            <person name="Shimizu K.K."/>
        </authorList>
    </citation>
    <scope>NUCLEOTIDE SEQUENCE</scope>
</reference>